<evidence type="ECO:0000256" key="1">
    <source>
        <dbReference type="SAM" id="Phobius"/>
    </source>
</evidence>
<keyword evidence="3" id="KW-1185">Reference proteome</keyword>
<dbReference type="InterPro" id="IPR053258">
    <property type="entry name" value="Ca-permeable_cation_channel"/>
</dbReference>
<reference evidence="2 3" key="3">
    <citation type="submission" date="2019-11" db="EMBL/GenBank/DDBJ databases">
        <title>A de novo genome assembly of a pear dwarfing rootstock.</title>
        <authorList>
            <person name="Wang F."/>
            <person name="Wang J."/>
            <person name="Li S."/>
            <person name="Zhang Y."/>
            <person name="Fang M."/>
            <person name="Ma L."/>
            <person name="Zhao Y."/>
            <person name="Jiang S."/>
        </authorList>
    </citation>
    <scope>NUCLEOTIDE SEQUENCE [LARGE SCALE GENOMIC DNA]</scope>
    <source>
        <strain evidence="2">S2</strain>
        <tissue evidence="2">Leaf</tissue>
    </source>
</reference>
<dbReference type="PANTHER" id="PTHR34115:SF13">
    <property type="entry name" value="RPB1A"/>
    <property type="match status" value="1"/>
</dbReference>
<dbReference type="Proteomes" id="UP000327157">
    <property type="component" value="Chromosome 17"/>
</dbReference>
<organism evidence="2 3">
    <name type="scientific">Pyrus ussuriensis x Pyrus communis</name>
    <dbReference type="NCBI Taxonomy" id="2448454"/>
    <lineage>
        <taxon>Eukaryota</taxon>
        <taxon>Viridiplantae</taxon>
        <taxon>Streptophyta</taxon>
        <taxon>Embryophyta</taxon>
        <taxon>Tracheophyta</taxon>
        <taxon>Spermatophyta</taxon>
        <taxon>Magnoliopsida</taxon>
        <taxon>eudicotyledons</taxon>
        <taxon>Gunneridae</taxon>
        <taxon>Pentapetalae</taxon>
        <taxon>rosids</taxon>
        <taxon>fabids</taxon>
        <taxon>Rosales</taxon>
        <taxon>Rosaceae</taxon>
        <taxon>Amygdaloideae</taxon>
        <taxon>Maleae</taxon>
        <taxon>Pyrus</taxon>
    </lineage>
</organism>
<protein>
    <submittedName>
        <fullName evidence="2">Uncharacterized protein</fullName>
    </submittedName>
</protein>
<reference evidence="3" key="2">
    <citation type="submission" date="2019-10" db="EMBL/GenBank/DDBJ databases">
        <title>A de novo genome assembly of a pear dwarfing rootstock.</title>
        <authorList>
            <person name="Wang F."/>
            <person name="Wang J."/>
            <person name="Li S."/>
            <person name="Zhang Y."/>
            <person name="Fang M."/>
            <person name="Ma L."/>
            <person name="Zhao Y."/>
            <person name="Jiang S."/>
        </authorList>
    </citation>
    <scope>NUCLEOTIDE SEQUENCE [LARGE SCALE GENOMIC DNA]</scope>
</reference>
<accession>A0A5N5G983</accession>
<proteinExistence type="predicted"/>
<gene>
    <name evidence="2" type="ORF">D8674_018353</name>
</gene>
<feature type="transmembrane region" description="Helical" evidence="1">
    <location>
        <begin position="60"/>
        <end position="79"/>
    </location>
</feature>
<comment type="caution">
    <text evidence="2">The sequence shown here is derived from an EMBL/GenBank/DDBJ whole genome shotgun (WGS) entry which is preliminary data.</text>
</comment>
<feature type="transmembrane region" description="Helical" evidence="1">
    <location>
        <begin position="99"/>
        <end position="119"/>
    </location>
</feature>
<keyword evidence="1" id="KW-0812">Transmembrane</keyword>
<dbReference type="EMBL" id="SMOL01000487">
    <property type="protein sequence ID" value="KAB2610321.1"/>
    <property type="molecule type" value="Genomic_DNA"/>
</dbReference>
<sequence>MALNLAQGSPLLKSRQDQERSTNVLHTYICSLITMLGGFLRLKQGVRNESLFDTDYPTMVSLIIALITYVGSLIGSRILHVQACPNSDLAESIIYKISLLFGSLALILEVVILVPGFLLGCLVCEHCS</sequence>
<name>A0A5N5G983_9ROSA</name>
<evidence type="ECO:0000313" key="2">
    <source>
        <dbReference type="EMBL" id="KAB2610321.1"/>
    </source>
</evidence>
<dbReference type="OrthoDB" id="10575382at2759"/>
<reference evidence="2 3" key="1">
    <citation type="submission" date="2019-09" db="EMBL/GenBank/DDBJ databases">
        <authorList>
            <person name="Ou C."/>
        </authorList>
    </citation>
    <scope>NUCLEOTIDE SEQUENCE [LARGE SCALE GENOMIC DNA]</scope>
    <source>
        <strain evidence="2">S2</strain>
        <tissue evidence="2">Leaf</tissue>
    </source>
</reference>
<dbReference type="PANTHER" id="PTHR34115">
    <property type="entry name" value="PROTEIN, PUTATIVE-RELATED"/>
    <property type="match status" value="1"/>
</dbReference>
<keyword evidence="1" id="KW-1133">Transmembrane helix</keyword>
<keyword evidence="1" id="KW-0472">Membrane</keyword>
<feature type="transmembrane region" description="Helical" evidence="1">
    <location>
        <begin position="21"/>
        <end position="40"/>
    </location>
</feature>
<evidence type="ECO:0000313" key="3">
    <source>
        <dbReference type="Proteomes" id="UP000327157"/>
    </source>
</evidence>
<dbReference type="AlphaFoldDB" id="A0A5N5G983"/>